<evidence type="ECO:0000313" key="6">
    <source>
        <dbReference type="Proteomes" id="UP001501586"/>
    </source>
</evidence>
<dbReference type="InterPro" id="IPR020084">
    <property type="entry name" value="NUDIX_hydrolase_CS"/>
</dbReference>
<evidence type="ECO:0000259" key="4">
    <source>
        <dbReference type="PROSITE" id="PS51462"/>
    </source>
</evidence>
<dbReference type="InterPro" id="IPR015797">
    <property type="entry name" value="NUDIX_hydrolase-like_dom_sf"/>
</dbReference>
<dbReference type="SUPFAM" id="SSF55811">
    <property type="entry name" value="Nudix"/>
    <property type="match status" value="1"/>
</dbReference>
<dbReference type="Gene3D" id="3.90.79.10">
    <property type="entry name" value="Nucleoside Triphosphate Pyrophosphohydrolase"/>
    <property type="match status" value="1"/>
</dbReference>
<evidence type="ECO:0000256" key="3">
    <source>
        <dbReference type="ARBA" id="ARBA00022842"/>
    </source>
</evidence>
<evidence type="ECO:0000256" key="2">
    <source>
        <dbReference type="ARBA" id="ARBA00022801"/>
    </source>
</evidence>
<keyword evidence="6" id="KW-1185">Reference proteome</keyword>
<dbReference type="PANTHER" id="PTHR43046:SF12">
    <property type="entry name" value="GDP-MANNOSE MANNOSYL HYDROLASE"/>
    <property type="match status" value="1"/>
</dbReference>
<evidence type="ECO:0000256" key="1">
    <source>
        <dbReference type="ARBA" id="ARBA00001946"/>
    </source>
</evidence>
<comment type="caution">
    <text evidence="5">The sequence shown here is derived from an EMBL/GenBank/DDBJ whole genome shotgun (WGS) entry which is preliminary data.</text>
</comment>
<keyword evidence="2" id="KW-0378">Hydrolase</keyword>
<feature type="domain" description="Nudix hydrolase" evidence="4">
    <location>
        <begin position="2"/>
        <end position="143"/>
    </location>
</feature>
<dbReference type="Pfam" id="PF00293">
    <property type="entry name" value="NUDIX"/>
    <property type="match status" value="1"/>
</dbReference>
<protein>
    <recommendedName>
        <fullName evidence="4">Nudix hydrolase domain-containing protein</fullName>
    </recommendedName>
</protein>
<accession>A0ABP8EN13</accession>
<name>A0ABP8EN13_9MICO</name>
<keyword evidence="3" id="KW-0460">Magnesium</keyword>
<dbReference type="CDD" id="cd04685">
    <property type="entry name" value="NUDIX_Hydrolase"/>
    <property type="match status" value="1"/>
</dbReference>
<comment type="cofactor">
    <cofactor evidence="1">
        <name>Mg(2+)</name>
        <dbReference type="ChEBI" id="CHEBI:18420"/>
    </cofactor>
</comment>
<sequence>MKVRTAARVVLLNGSGEVFLLHARDLHDESRHWWLTCGGGAELGETPQQTAARELAEETGLVCEPDELLGPLATRRAVMEFTEKTLHQDEVYFGLVSEDEFDLADAVWTEVEKRSIVEGRWWSKDDILATDATVYPRSLPLLMDIVWSGRVPETPLELD</sequence>
<proteinExistence type="predicted"/>
<dbReference type="Proteomes" id="UP001501586">
    <property type="component" value="Unassembled WGS sequence"/>
</dbReference>
<evidence type="ECO:0000313" key="5">
    <source>
        <dbReference type="EMBL" id="GAA4285380.1"/>
    </source>
</evidence>
<reference evidence="6" key="1">
    <citation type="journal article" date="2019" name="Int. J. Syst. Evol. Microbiol.">
        <title>The Global Catalogue of Microorganisms (GCM) 10K type strain sequencing project: providing services to taxonomists for standard genome sequencing and annotation.</title>
        <authorList>
            <consortium name="The Broad Institute Genomics Platform"/>
            <consortium name="The Broad Institute Genome Sequencing Center for Infectious Disease"/>
            <person name="Wu L."/>
            <person name="Ma J."/>
        </authorList>
    </citation>
    <scope>NUCLEOTIDE SEQUENCE [LARGE SCALE GENOMIC DNA]</scope>
    <source>
        <strain evidence="6">JCM 17458</strain>
    </source>
</reference>
<dbReference type="RefSeq" id="WP_236863222.1">
    <property type="nucleotide sequence ID" value="NZ_BAABAZ010000012.1"/>
</dbReference>
<gene>
    <name evidence="5" type="ORF">GCM10022261_29110</name>
</gene>
<dbReference type="EMBL" id="BAABAZ010000012">
    <property type="protein sequence ID" value="GAA4285380.1"/>
    <property type="molecule type" value="Genomic_DNA"/>
</dbReference>
<dbReference type="PANTHER" id="PTHR43046">
    <property type="entry name" value="GDP-MANNOSE MANNOSYL HYDROLASE"/>
    <property type="match status" value="1"/>
</dbReference>
<dbReference type="InterPro" id="IPR000086">
    <property type="entry name" value="NUDIX_hydrolase_dom"/>
</dbReference>
<dbReference type="PROSITE" id="PS51462">
    <property type="entry name" value="NUDIX"/>
    <property type="match status" value="1"/>
</dbReference>
<dbReference type="PROSITE" id="PS00893">
    <property type="entry name" value="NUDIX_BOX"/>
    <property type="match status" value="1"/>
</dbReference>
<organism evidence="5 6">
    <name type="scientific">Brevibacterium daeguense</name>
    <dbReference type="NCBI Taxonomy" id="909936"/>
    <lineage>
        <taxon>Bacteria</taxon>
        <taxon>Bacillati</taxon>
        <taxon>Actinomycetota</taxon>
        <taxon>Actinomycetes</taxon>
        <taxon>Micrococcales</taxon>
        <taxon>Brevibacteriaceae</taxon>
        <taxon>Brevibacterium</taxon>
    </lineage>
</organism>